<dbReference type="Proteomes" id="UP000291124">
    <property type="component" value="Chromosome"/>
</dbReference>
<dbReference type="PIRSF" id="PIRSF037903">
    <property type="entry name" value="Subtilisin_rel_GFO_2223"/>
    <property type="match status" value="1"/>
</dbReference>
<accession>A0A4P6YD96</accession>
<feature type="active site" description="Charge relay system" evidence="6">
    <location>
        <position position="401"/>
    </location>
</feature>
<dbReference type="OrthoDB" id="1407599at2"/>
<dbReference type="InterPro" id="IPR036852">
    <property type="entry name" value="Peptidase_S8/S53_dom_sf"/>
</dbReference>
<dbReference type="CDD" id="cd07493">
    <property type="entry name" value="Peptidases_S8_9"/>
    <property type="match status" value="1"/>
</dbReference>
<dbReference type="InterPro" id="IPR050131">
    <property type="entry name" value="Peptidase_S8_subtilisin-like"/>
</dbReference>
<evidence type="ECO:0000256" key="3">
    <source>
        <dbReference type="ARBA" id="ARBA00022729"/>
    </source>
</evidence>
<evidence type="ECO:0000256" key="7">
    <source>
        <dbReference type="RuleBase" id="RU003355"/>
    </source>
</evidence>
<dbReference type="RefSeq" id="WP_133275871.1">
    <property type="nucleotide sequence ID" value="NZ_CP037933.1"/>
</dbReference>
<keyword evidence="11" id="KW-1185">Reference proteome</keyword>
<keyword evidence="5 6" id="KW-0720">Serine protease</keyword>
<dbReference type="InterPro" id="IPR023828">
    <property type="entry name" value="Peptidase_S8_Ser-AS"/>
</dbReference>
<dbReference type="InterPro" id="IPR000209">
    <property type="entry name" value="Peptidase_S8/S53_dom"/>
</dbReference>
<evidence type="ECO:0000256" key="1">
    <source>
        <dbReference type="ARBA" id="ARBA00011073"/>
    </source>
</evidence>
<evidence type="ECO:0000313" key="10">
    <source>
        <dbReference type="EMBL" id="QBN18343.1"/>
    </source>
</evidence>
<gene>
    <name evidence="10" type="ORF">E1750_05815</name>
</gene>
<dbReference type="Pfam" id="PF18962">
    <property type="entry name" value="Por_Secre_tail"/>
    <property type="match status" value="1"/>
</dbReference>
<name>A0A4P6YD96_9FLAO</name>
<evidence type="ECO:0000259" key="8">
    <source>
        <dbReference type="Pfam" id="PF00082"/>
    </source>
</evidence>
<dbReference type="PANTHER" id="PTHR43806">
    <property type="entry name" value="PEPTIDASE S8"/>
    <property type="match status" value="1"/>
</dbReference>
<evidence type="ECO:0000256" key="5">
    <source>
        <dbReference type="ARBA" id="ARBA00022825"/>
    </source>
</evidence>
<dbReference type="GO" id="GO:0006508">
    <property type="term" value="P:proteolysis"/>
    <property type="evidence" value="ECO:0007669"/>
    <property type="project" value="UniProtKB-KW"/>
</dbReference>
<dbReference type="InterPro" id="IPR026444">
    <property type="entry name" value="Secre_tail"/>
</dbReference>
<dbReference type="InterPro" id="IPR023827">
    <property type="entry name" value="Peptidase_S8_Asp-AS"/>
</dbReference>
<dbReference type="NCBIfam" id="TIGR04183">
    <property type="entry name" value="Por_Secre_tail"/>
    <property type="match status" value="1"/>
</dbReference>
<dbReference type="AlphaFoldDB" id="A0A4P6YD96"/>
<dbReference type="Gene3D" id="3.40.50.200">
    <property type="entry name" value="Peptidase S8/S53 domain"/>
    <property type="match status" value="1"/>
</dbReference>
<sequence>MRKVIVFLFLVFSLVGFSQEEAWVYFKDKPNSATFFSNPLSELSQRALDRRTVQGIVLDLKDAPIHQSYIDEISNSVGIAVKAKSKWLNCVHVRGSIADIKALKSLPFVLNIDFADKALNGSSNKIAAKVKSKATNKTKETAITYNYGNSANQIQMLNGHLLHQLNYTGSGKIIAVLDSGFPGVDLATSFKRLRDNNQILGGYDYVNKSTNYFSGNYHGTSVLSTMGGYVDGQLIGTAPDAKYYLFITEDAVSAFPYSENPVEESNWVEAAEEADRVGADIITSSLGYFGYDNPNYSHTYADMTGNFAFASQGANVAFDKGIVVVASAGNEGQQVEKHVGIPAEAKNVIAVGAVKSDESYALFSSIGPSYDNRVKPDVMAQGQTVVVSDIQGNIGTANGTSFSCPITSGMLACLWQALPTKTAKQIKELLVQSSDNFTDPAIKSRTQFGFGIPDFNLALANGLSVNDFSKTDFVVYPNPTFDSISVSLPNDSGSKTIAIYTILGQKVLEKNITNQSSTISLKSLNNGTYFYKIESKDFSKSGKIIKQ</sequence>
<evidence type="ECO:0000259" key="9">
    <source>
        <dbReference type="Pfam" id="PF18962"/>
    </source>
</evidence>
<organism evidence="10 11">
    <name type="scientific">Flavobacterium nackdongense</name>
    <dbReference type="NCBI Taxonomy" id="2547394"/>
    <lineage>
        <taxon>Bacteria</taxon>
        <taxon>Pseudomonadati</taxon>
        <taxon>Bacteroidota</taxon>
        <taxon>Flavobacteriia</taxon>
        <taxon>Flavobacteriales</taxon>
        <taxon>Flavobacteriaceae</taxon>
        <taxon>Flavobacterium</taxon>
    </lineage>
</organism>
<evidence type="ECO:0000313" key="11">
    <source>
        <dbReference type="Proteomes" id="UP000291124"/>
    </source>
</evidence>
<dbReference type="PRINTS" id="PR00723">
    <property type="entry name" value="SUBTILISIN"/>
</dbReference>
<dbReference type="InterPro" id="IPR015500">
    <property type="entry name" value="Peptidase_S8_subtilisin-rel"/>
</dbReference>
<evidence type="ECO:0000256" key="4">
    <source>
        <dbReference type="ARBA" id="ARBA00022801"/>
    </source>
</evidence>
<keyword evidence="4 6" id="KW-0378">Hydrolase</keyword>
<dbReference type="GO" id="GO:0004252">
    <property type="term" value="F:serine-type endopeptidase activity"/>
    <property type="evidence" value="ECO:0007669"/>
    <property type="project" value="UniProtKB-UniRule"/>
</dbReference>
<keyword evidence="2 6" id="KW-0645">Protease</keyword>
<dbReference type="PROSITE" id="PS00136">
    <property type="entry name" value="SUBTILASE_ASP"/>
    <property type="match status" value="1"/>
</dbReference>
<dbReference type="SUPFAM" id="SSF52743">
    <property type="entry name" value="Subtilisin-like"/>
    <property type="match status" value="1"/>
</dbReference>
<reference evidence="11" key="1">
    <citation type="submission" date="2019-03" db="EMBL/GenBank/DDBJ databases">
        <title>Flavobacterium sp.</title>
        <authorList>
            <person name="Kim H."/>
        </authorList>
    </citation>
    <scope>NUCLEOTIDE SEQUENCE [LARGE SCALE GENOMIC DNA]</scope>
    <source>
        <strain evidence="11">GS13</strain>
    </source>
</reference>
<dbReference type="PROSITE" id="PS51892">
    <property type="entry name" value="SUBTILASE"/>
    <property type="match status" value="1"/>
</dbReference>
<dbReference type="KEGG" id="fnk:E1750_05815"/>
<dbReference type="PROSITE" id="PS00138">
    <property type="entry name" value="SUBTILASE_SER"/>
    <property type="match status" value="1"/>
</dbReference>
<feature type="domain" description="Secretion system C-terminal sorting" evidence="9">
    <location>
        <begin position="475"/>
        <end position="545"/>
    </location>
</feature>
<evidence type="ECO:0000256" key="2">
    <source>
        <dbReference type="ARBA" id="ARBA00022670"/>
    </source>
</evidence>
<proteinExistence type="inferred from homology"/>
<feature type="active site" description="Charge relay system" evidence="6">
    <location>
        <position position="218"/>
    </location>
</feature>
<keyword evidence="3" id="KW-0732">Signal</keyword>
<comment type="similarity">
    <text evidence="1 6 7">Belongs to the peptidase S8 family.</text>
</comment>
<dbReference type="EMBL" id="CP037933">
    <property type="protein sequence ID" value="QBN18343.1"/>
    <property type="molecule type" value="Genomic_DNA"/>
</dbReference>
<dbReference type="InterPro" id="IPR017317">
    <property type="entry name" value="Pept_S8_subtilisin_bacteroid-2"/>
</dbReference>
<protein>
    <submittedName>
        <fullName evidence="10">T9SS type A sorting domain-containing protein</fullName>
    </submittedName>
</protein>
<evidence type="ECO:0000256" key="6">
    <source>
        <dbReference type="PROSITE-ProRule" id="PRU01240"/>
    </source>
</evidence>
<dbReference type="Pfam" id="PF00082">
    <property type="entry name" value="Peptidase_S8"/>
    <property type="match status" value="1"/>
</dbReference>
<feature type="active site" description="Charge relay system" evidence="6">
    <location>
        <position position="178"/>
    </location>
</feature>
<dbReference type="PANTHER" id="PTHR43806:SF67">
    <property type="entry name" value="EGF-LIKE DOMAIN-CONTAINING PROTEIN"/>
    <property type="match status" value="1"/>
</dbReference>
<feature type="domain" description="Peptidase S8/S53" evidence="8">
    <location>
        <begin position="169"/>
        <end position="445"/>
    </location>
</feature>